<dbReference type="InterPro" id="IPR036179">
    <property type="entry name" value="Ig-like_dom_sf"/>
</dbReference>
<dbReference type="SMART" id="SM00408">
    <property type="entry name" value="IGc2"/>
    <property type="match status" value="1"/>
</dbReference>
<evidence type="ECO:0000259" key="1">
    <source>
        <dbReference type="PROSITE" id="PS50835"/>
    </source>
</evidence>
<dbReference type="PROSITE" id="PS50835">
    <property type="entry name" value="IG_LIKE"/>
    <property type="match status" value="1"/>
</dbReference>
<dbReference type="SMART" id="SM00409">
    <property type="entry name" value="IG"/>
    <property type="match status" value="1"/>
</dbReference>
<dbReference type="GO" id="GO:0032589">
    <property type="term" value="C:neuron projection membrane"/>
    <property type="evidence" value="ECO:0007669"/>
    <property type="project" value="TreeGrafter"/>
</dbReference>
<dbReference type="Proteomes" id="UP001329430">
    <property type="component" value="Chromosome 9"/>
</dbReference>
<dbReference type="PANTHER" id="PTHR23279:SF46">
    <property type="entry name" value="DEFECTIVE PROBOSCIS EXTENSION RESPONSE 10, ISOFORM A-RELATED"/>
    <property type="match status" value="1"/>
</dbReference>
<dbReference type="InterPro" id="IPR003599">
    <property type="entry name" value="Ig_sub"/>
</dbReference>
<dbReference type="InterPro" id="IPR013783">
    <property type="entry name" value="Ig-like_fold"/>
</dbReference>
<dbReference type="Pfam" id="PF13927">
    <property type="entry name" value="Ig_3"/>
    <property type="match status" value="1"/>
</dbReference>
<evidence type="ECO:0000313" key="2">
    <source>
        <dbReference type="EMBL" id="KAK5639601.1"/>
    </source>
</evidence>
<comment type="caution">
    <text evidence="2">The sequence shown here is derived from an EMBL/GenBank/DDBJ whole genome shotgun (WGS) entry which is preliminary data.</text>
</comment>
<feature type="domain" description="Ig-like" evidence="1">
    <location>
        <begin position="8"/>
        <end position="100"/>
    </location>
</feature>
<gene>
    <name evidence="2" type="ORF">RI129_012093</name>
</gene>
<organism evidence="2 3">
    <name type="scientific">Pyrocoelia pectoralis</name>
    <dbReference type="NCBI Taxonomy" id="417401"/>
    <lineage>
        <taxon>Eukaryota</taxon>
        <taxon>Metazoa</taxon>
        <taxon>Ecdysozoa</taxon>
        <taxon>Arthropoda</taxon>
        <taxon>Hexapoda</taxon>
        <taxon>Insecta</taxon>
        <taxon>Pterygota</taxon>
        <taxon>Neoptera</taxon>
        <taxon>Endopterygota</taxon>
        <taxon>Coleoptera</taxon>
        <taxon>Polyphaga</taxon>
        <taxon>Elateriformia</taxon>
        <taxon>Elateroidea</taxon>
        <taxon>Lampyridae</taxon>
        <taxon>Lampyrinae</taxon>
        <taxon>Pyrocoelia</taxon>
    </lineage>
</organism>
<protein>
    <recommendedName>
        <fullName evidence="1">Ig-like domain-containing protein</fullName>
    </recommendedName>
</protein>
<dbReference type="PANTHER" id="PTHR23279">
    <property type="entry name" value="DEFECTIVE PROBOSCIS EXTENSION RESPONSE DPR -RELATED"/>
    <property type="match status" value="1"/>
</dbReference>
<dbReference type="CDD" id="cd00096">
    <property type="entry name" value="Ig"/>
    <property type="match status" value="1"/>
</dbReference>
<sequence length="154" mass="16726">MYVLVSVPTATILGGPDLFVAKGSTINLTCLIRYSSDPTAYIFWYHDEKVISYDSGRGGVSVITEKGDITTSLLLIQKATEKDSGKYVCSPSNADVANIRVHVLNGQRPAAMQTGSAGLSNNSGNMVIIMLLGYLYSVLFEKMHLRLPYACAQR</sequence>
<accession>A0AAN7V6Z9</accession>
<dbReference type="InterPro" id="IPR007110">
    <property type="entry name" value="Ig-like_dom"/>
</dbReference>
<dbReference type="AlphaFoldDB" id="A0AAN7V6Z9"/>
<reference evidence="2 3" key="1">
    <citation type="journal article" date="2024" name="Insects">
        <title>An Improved Chromosome-Level Genome Assembly of the Firefly Pyrocoelia pectoralis.</title>
        <authorList>
            <person name="Fu X."/>
            <person name="Meyer-Rochow V.B."/>
            <person name="Ballantyne L."/>
            <person name="Zhu X."/>
        </authorList>
    </citation>
    <scope>NUCLEOTIDE SEQUENCE [LARGE SCALE GENOMIC DNA]</scope>
    <source>
        <strain evidence="2">XCY_ONT2</strain>
    </source>
</reference>
<dbReference type="SUPFAM" id="SSF48726">
    <property type="entry name" value="Immunoglobulin"/>
    <property type="match status" value="1"/>
</dbReference>
<dbReference type="FunFam" id="2.60.40.10:FF:000533">
    <property type="entry name" value="Uncharacterized protein, isoform A"/>
    <property type="match status" value="1"/>
</dbReference>
<dbReference type="Gene3D" id="2.60.40.10">
    <property type="entry name" value="Immunoglobulins"/>
    <property type="match status" value="1"/>
</dbReference>
<name>A0AAN7V6Z9_9COLE</name>
<dbReference type="InterPro" id="IPR003598">
    <property type="entry name" value="Ig_sub2"/>
</dbReference>
<proteinExistence type="predicted"/>
<dbReference type="InterPro" id="IPR037448">
    <property type="entry name" value="Zig-8"/>
</dbReference>
<keyword evidence="3" id="KW-1185">Reference proteome</keyword>
<evidence type="ECO:0000313" key="3">
    <source>
        <dbReference type="Proteomes" id="UP001329430"/>
    </source>
</evidence>
<dbReference type="EMBL" id="JAVRBK010000009">
    <property type="protein sequence ID" value="KAK5639601.1"/>
    <property type="molecule type" value="Genomic_DNA"/>
</dbReference>
<dbReference type="GO" id="GO:0050808">
    <property type="term" value="P:synapse organization"/>
    <property type="evidence" value="ECO:0007669"/>
    <property type="project" value="TreeGrafter"/>
</dbReference>